<organism evidence="16 17">
    <name type="scientific">Streptacidiphilus cavernicola</name>
    <dbReference type="NCBI Taxonomy" id="3342716"/>
    <lineage>
        <taxon>Bacteria</taxon>
        <taxon>Bacillati</taxon>
        <taxon>Actinomycetota</taxon>
        <taxon>Actinomycetes</taxon>
        <taxon>Kitasatosporales</taxon>
        <taxon>Streptomycetaceae</taxon>
        <taxon>Streptacidiphilus</taxon>
    </lineage>
</organism>
<dbReference type="Pfam" id="PF00005">
    <property type="entry name" value="ABC_tran"/>
    <property type="match status" value="1"/>
</dbReference>
<keyword evidence="10" id="KW-0234">DNA repair</keyword>
<dbReference type="PANTHER" id="PTHR43152:SF2">
    <property type="entry name" value="DRUG RESISTANCE ABC TRANSPORTER"/>
    <property type="match status" value="1"/>
</dbReference>
<evidence type="ECO:0000256" key="9">
    <source>
        <dbReference type="ARBA" id="ARBA00023125"/>
    </source>
</evidence>
<sequence>MSKATRTAPVSPKSPESPTSPVSHAADSHDLIRVLGARVNNLRDVSIEIPKRRLTVFTGVSGSGKSSLVFSTIAAESQRLINETYSAFVQGFMPTLARPEVDVLDGLTTAIIVDQQRLSADPRSTVGTATDANAMLRILFSRLGTPHIGSPKAFSFNVASISGAGAVTMDRGGRTVKERREFAIVGGMCPRCEGRGSVTDIDLTALYDDSKSLNEGALTIPGYSMDGWFGRIFTGCGFFDPDKPIRRFTKRQLHDLLHREPTKIKVDGINLTYEGLIPKITKSMLSKDVDSLQPHIRAFVERAVTFSVCPDCEGTRLNEAARSSRIGGTNIAEASAMQISDLTAWVRGLDEPTVAPLLTALQQILDSIVEIGLGYLSLDRPSGTLSGGEAQRVKMIRHLGSSLTDVTYVFDEPTIGLHPHDISRMNDLLLRLRDKGNTVLVVEHKPQTIAIADHVVDLGPGAGTGGGTICFEGGVEGLRTSGTVTGRHFDDRAALKEKVRTPTGALELRGASAHNLRDVDVDIPLGVLVVVTGVAGSGKSSLVQGSLVKAAPGEGVVSIDQGAIRGSRRSNPATYSGLLDPIRKAFAKANGVKPALFSANSEGACPNCNGAGVVYTDLAMMAGVATTCEECEGKRFQASVLDYHLGGRDISEVLAMPVAEAEEFFGAGEARTPAAHAILQRLADVGLGYLTLGQPLTTLSGGERQRLKLAAHLGEKGGVYVLDEPTTGLHLADVEQLLGLLDRLVDSGKSVIVIEHHQAVMAHADWIIDLGPGAGHDGGRIVFEGTPADLVADRTTLTGEHLAEYVGG</sequence>
<comment type="subcellular location">
    <subcellularLocation>
        <location evidence="1">Cytoplasm</location>
    </subcellularLocation>
</comment>
<accession>A0ABV6UEP1</accession>
<evidence type="ECO:0000256" key="6">
    <source>
        <dbReference type="ARBA" id="ARBA00022769"/>
    </source>
</evidence>
<feature type="domain" description="ABC transporter" evidence="15">
    <location>
        <begin position="26"/>
        <end position="485"/>
    </location>
</feature>
<evidence type="ECO:0000256" key="7">
    <source>
        <dbReference type="ARBA" id="ARBA00022840"/>
    </source>
</evidence>
<evidence type="ECO:0000256" key="10">
    <source>
        <dbReference type="ARBA" id="ARBA00023204"/>
    </source>
</evidence>
<keyword evidence="4" id="KW-0547">Nucleotide-binding</keyword>
<evidence type="ECO:0000259" key="15">
    <source>
        <dbReference type="PROSITE" id="PS50893"/>
    </source>
</evidence>
<evidence type="ECO:0000256" key="12">
    <source>
        <dbReference type="ARBA" id="ARBA00039316"/>
    </source>
</evidence>
<evidence type="ECO:0000256" key="11">
    <source>
        <dbReference type="ARBA" id="ARBA00038000"/>
    </source>
</evidence>
<dbReference type="RefSeq" id="WP_030250430.1">
    <property type="nucleotide sequence ID" value="NZ_JBHEZZ010000001.1"/>
</dbReference>
<comment type="similarity">
    <text evidence="11">Belongs to the ABC transporter superfamily. UvrA family.</text>
</comment>
<keyword evidence="3" id="KW-0677">Repeat</keyword>
<evidence type="ECO:0000256" key="1">
    <source>
        <dbReference type="ARBA" id="ARBA00004496"/>
    </source>
</evidence>
<protein>
    <recommendedName>
        <fullName evidence="12">UvrABC system protein A</fullName>
    </recommendedName>
    <alternativeName>
        <fullName evidence="13">Excinuclease ABC subunit A</fullName>
    </alternativeName>
</protein>
<keyword evidence="5" id="KW-0227">DNA damage</keyword>
<evidence type="ECO:0000256" key="5">
    <source>
        <dbReference type="ARBA" id="ARBA00022763"/>
    </source>
</evidence>
<comment type="caution">
    <text evidence="16">The sequence shown here is derived from an EMBL/GenBank/DDBJ whole genome shotgun (WGS) entry which is preliminary data.</text>
</comment>
<dbReference type="InterPro" id="IPR027417">
    <property type="entry name" value="P-loop_NTPase"/>
</dbReference>
<evidence type="ECO:0000256" key="2">
    <source>
        <dbReference type="ARBA" id="ARBA00022490"/>
    </source>
</evidence>
<keyword evidence="9" id="KW-0238">DNA-binding</keyword>
<keyword evidence="2" id="KW-0963">Cytoplasm</keyword>
<feature type="domain" description="ABC transporter" evidence="15">
    <location>
        <begin position="499"/>
        <end position="797"/>
    </location>
</feature>
<dbReference type="SUPFAM" id="SSF52540">
    <property type="entry name" value="P-loop containing nucleoside triphosphate hydrolases"/>
    <property type="match status" value="2"/>
</dbReference>
<reference evidence="16 17" key="1">
    <citation type="submission" date="2024-09" db="EMBL/GenBank/DDBJ databases">
        <authorList>
            <person name="Lee S.D."/>
        </authorList>
    </citation>
    <scope>NUCLEOTIDE SEQUENCE [LARGE SCALE GENOMIC DNA]</scope>
    <source>
        <strain evidence="16 17">N1-5</strain>
    </source>
</reference>
<evidence type="ECO:0000256" key="4">
    <source>
        <dbReference type="ARBA" id="ARBA00022741"/>
    </source>
</evidence>
<keyword evidence="7 16" id="KW-0067">ATP-binding</keyword>
<gene>
    <name evidence="16" type="ORF">ACEZDJ_01290</name>
</gene>
<evidence type="ECO:0000256" key="8">
    <source>
        <dbReference type="ARBA" id="ARBA00022881"/>
    </source>
</evidence>
<dbReference type="Gene3D" id="1.10.8.280">
    <property type="entry name" value="ABC transporter ATPase domain-like"/>
    <property type="match status" value="1"/>
</dbReference>
<proteinExistence type="inferred from homology"/>
<evidence type="ECO:0000313" key="16">
    <source>
        <dbReference type="EMBL" id="MFC1399923.1"/>
    </source>
</evidence>
<dbReference type="EMBL" id="JBHEZZ010000001">
    <property type="protein sequence ID" value="MFC1399923.1"/>
    <property type="molecule type" value="Genomic_DNA"/>
</dbReference>
<evidence type="ECO:0000256" key="13">
    <source>
        <dbReference type="ARBA" id="ARBA00042156"/>
    </source>
</evidence>
<dbReference type="GO" id="GO:0005524">
    <property type="term" value="F:ATP binding"/>
    <property type="evidence" value="ECO:0007669"/>
    <property type="project" value="UniProtKB-KW"/>
</dbReference>
<dbReference type="InterPro" id="IPR003439">
    <property type="entry name" value="ABC_transporter-like_ATP-bd"/>
</dbReference>
<keyword evidence="17" id="KW-1185">Reference proteome</keyword>
<keyword evidence="8" id="KW-0267">Excision nuclease</keyword>
<dbReference type="Gene3D" id="1.20.1580.10">
    <property type="entry name" value="ABC transporter ATPase like domain"/>
    <property type="match status" value="2"/>
</dbReference>
<dbReference type="PROSITE" id="PS50893">
    <property type="entry name" value="ABC_TRANSPORTER_2"/>
    <property type="match status" value="2"/>
</dbReference>
<keyword evidence="6" id="KW-0228">DNA excision</keyword>
<feature type="region of interest" description="Disordered" evidence="14">
    <location>
        <begin position="1"/>
        <end position="25"/>
    </location>
</feature>
<evidence type="ECO:0000256" key="14">
    <source>
        <dbReference type="SAM" id="MobiDB-lite"/>
    </source>
</evidence>
<dbReference type="Gene3D" id="3.40.50.300">
    <property type="entry name" value="P-loop containing nucleotide triphosphate hydrolases"/>
    <property type="match status" value="2"/>
</dbReference>
<dbReference type="Proteomes" id="UP001592528">
    <property type="component" value="Unassembled WGS sequence"/>
</dbReference>
<evidence type="ECO:0000313" key="17">
    <source>
        <dbReference type="Proteomes" id="UP001592528"/>
    </source>
</evidence>
<name>A0ABV6UEP1_9ACTN</name>
<dbReference type="PANTHER" id="PTHR43152">
    <property type="entry name" value="UVRABC SYSTEM PROTEIN A"/>
    <property type="match status" value="1"/>
</dbReference>
<evidence type="ECO:0000256" key="3">
    <source>
        <dbReference type="ARBA" id="ARBA00022737"/>
    </source>
</evidence>